<name>A0A6B2KZL1_9EUKA</name>
<proteinExistence type="inferred from homology"/>
<dbReference type="PANTHER" id="PTHR43651:SF11">
    <property type="entry name" value="MALTO-OLIGOSYLTREHALOSE TREHALOHYDROLASE"/>
    <property type="match status" value="1"/>
</dbReference>
<comment type="similarity">
    <text evidence="2">Belongs to the glycosyl hydrolase 13 family. GlgB subfamily.</text>
</comment>
<dbReference type="GO" id="GO:0003844">
    <property type="term" value="F:1,4-alpha-glucan branching enzyme activity"/>
    <property type="evidence" value="ECO:0007669"/>
    <property type="project" value="UniProtKB-EC"/>
</dbReference>
<dbReference type="Pfam" id="PF02922">
    <property type="entry name" value="CBM_48"/>
    <property type="match status" value="1"/>
</dbReference>
<evidence type="ECO:0000256" key="4">
    <source>
        <dbReference type="ARBA" id="ARBA00022679"/>
    </source>
</evidence>
<dbReference type="AlphaFoldDB" id="A0A6B2KZL1"/>
<dbReference type="InterPro" id="IPR014756">
    <property type="entry name" value="Ig_E-set"/>
</dbReference>
<dbReference type="InterPro" id="IPR006048">
    <property type="entry name" value="A-amylase/branching_C"/>
</dbReference>
<dbReference type="GO" id="GO:0004553">
    <property type="term" value="F:hydrolase activity, hydrolyzing O-glycosyl compounds"/>
    <property type="evidence" value="ECO:0007669"/>
    <property type="project" value="InterPro"/>
</dbReference>
<dbReference type="PIRSF" id="PIRSF000463">
    <property type="entry name" value="GlgB"/>
    <property type="match status" value="1"/>
</dbReference>
<accession>A0A6B2KZL1</accession>
<dbReference type="InterPro" id="IPR037439">
    <property type="entry name" value="Branching_enzy"/>
</dbReference>
<feature type="active site" description="Nucleophile" evidence="5">
    <location>
        <position position="301"/>
    </location>
</feature>
<feature type="active site" description="Proton donor" evidence="5">
    <location>
        <position position="341"/>
    </location>
</feature>
<dbReference type="CDD" id="cd11325">
    <property type="entry name" value="AmyAc_GTHase"/>
    <property type="match status" value="1"/>
</dbReference>
<dbReference type="GO" id="GO:0043169">
    <property type="term" value="F:cation binding"/>
    <property type="evidence" value="ECO:0007669"/>
    <property type="project" value="InterPro"/>
</dbReference>
<dbReference type="Gene3D" id="3.20.20.80">
    <property type="entry name" value="Glycosidases"/>
    <property type="match status" value="1"/>
</dbReference>
<reference evidence="7" key="1">
    <citation type="journal article" date="2020" name="J. Eukaryot. Microbiol.">
        <title>De novo Sequencing, Assembly and Annotation of the Transcriptome for the Free-Living Testate Amoeba Arcella intermedia.</title>
        <authorList>
            <person name="Ribeiro G.M."/>
            <person name="Porfirio-Sousa A.L."/>
            <person name="Maurer-Alcala X.X."/>
            <person name="Katz L.A."/>
            <person name="Lahr D.J.G."/>
        </authorList>
    </citation>
    <scope>NUCLEOTIDE SEQUENCE</scope>
</reference>
<evidence type="ECO:0000256" key="1">
    <source>
        <dbReference type="ARBA" id="ARBA00000826"/>
    </source>
</evidence>
<dbReference type="EC" id="2.4.1.18" evidence="3"/>
<dbReference type="PANTHER" id="PTHR43651">
    <property type="entry name" value="1,4-ALPHA-GLUCAN-BRANCHING ENZYME"/>
    <property type="match status" value="1"/>
</dbReference>
<dbReference type="InterPro" id="IPR013783">
    <property type="entry name" value="Ig-like_fold"/>
</dbReference>
<organism evidence="7">
    <name type="scientific">Arcella intermedia</name>
    <dbReference type="NCBI Taxonomy" id="1963864"/>
    <lineage>
        <taxon>Eukaryota</taxon>
        <taxon>Amoebozoa</taxon>
        <taxon>Tubulinea</taxon>
        <taxon>Elardia</taxon>
        <taxon>Arcellinida</taxon>
        <taxon>Sphaerothecina</taxon>
        <taxon>Arcellidae</taxon>
        <taxon>Arcella</taxon>
    </lineage>
</organism>
<keyword evidence="4" id="KW-0808">Transferase</keyword>
<evidence type="ECO:0000256" key="2">
    <source>
        <dbReference type="ARBA" id="ARBA00009000"/>
    </source>
</evidence>
<dbReference type="SUPFAM" id="SSF51011">
    <property type="entry name" value="Glycosyl hydrolase domain"/>
    <property type="match status" value="1"/>
</dbReference>
<protein>
    <recommendedName>
        <fullName evidence="3">1,4-alpha-glucan branching enzyme</fullName>
        <ecNumber evidence="3">2.4.1.18</ecNumber>
    </recommendedName>
</protein>
<evidence type="ECO:0000256" key="5">
    <source>
        <dbReference type="PIRSR" id="PIRSR000463-1"/>
    </source>
</evidence>
<dbReference type="SUPFAM" id="SSF81296">
    <property type="entry name" value="E set domains"/>
    <property type="match status" value="1"/>
</dbReference>
<feature type="domain" description="Glycosyl hydrolase family 13 catalytic" evidence="6">
    <location>
        <begin position="141"/>
        <end position="493"/>
    </location>
</feature>
<dbReference type="InterPro" id="IPR006047">
    <property type="entry name" value="GH13_cat_dom"/>
</dbReference>
<dbReference type="InterPro" id="IPR004193">
    <property type="entry name" value="Glyco_hydro_13_N"/>
</dbReference>
<evidence type="ECO:0000256" key="3">
    <source>
        <dbReference type="ARBA" id="ARBA00012541"/>
    </source>
</evidence>
<dbReference type="Gene3D" id="2.60.40.10">
    <property type="entry name" value="Immunoglobulins"/>
    <property type="match status" value="1"/>
</dbReference>
<dbReference type="Pfam" id="PF02806">
    <property type="entry name" value="Alpha-amylase_C"/>
    <property type="match status" value="1"/>
</dbReference>
<dbReference type="EMBL" id="GIBP01001187">
    <property type="protein sequence ID" value="NDV30156.1"/>
    <property type="molecule type" value="Transcribed_RNA"/>
</dbReference>
<dbReference type="Pfam" id="PF00128">
    <property type="entry name" value="Alpha-amylase"/>
    <property type="match status" value="2"/>
</dbReference>
<dbReference type="InterPro" id="IPR017853">
    <property type="entry name" value="GH"/>
</dbReference>
<comment type="catalytic activity">
    <reaction evidence="1">
        <text>Transfers a segment of a (1-&gt;4)-alpha-D-glucan chain to a primary hydroxy group in a similar glucan chain.</text>
        <dbReference type="EC" id="2.4.1.18"/>
    </reaction>
</comment>
<evidence type="ECO:0000259" key="6">
    <source>
        <dbReference type="SMART" id="SM00642"/>
    </source>
</evidence>
<evidence type="ECO:0000313" key="7">
    <source>
        <dbReference type="EMBL" id="NDV30156.1"/>
    </source>
</evidence>
<dbReference type="SMART" id="SM00642">
    <property type="entry name" value="Aamy"/>
    <property type="match status" value="1"/>
</dbReference>
<dbReference type="GO" id="GO:0005978">
    <property type="term" value="P:glycogen biosynthetic process"/>
    <property type="evidence" value="ECO:0007669"/>
    <property type="project" value="InterPro"/>
</dbReference>
<dbReference type="Gene3D" id="2.60.40.1180">
    <property type="entry name" value="Golgi alpha-mannosidase II"/>
    <property type="match status" value="1"/>
</dbReference>
<dbReference type="SUPFAM" id="SSF51445">
    <property type="entry name" value="(Trans)glycosidases"/>
    <property type="match status" value="1"/>
</dbReference>
<sequence length="606" mass="68472">MTSASLVPVPKNAKRSIYGATLQRGGQAGTLFCVWAPSASRCFVIGEFSVWERDFEMFKTKDGYFEILVEKVGPGCKYKYLLEIPAFGKGKETEEVWRDDPRCPLLDYGNSRSSVVVDMEEFKWQDQDFFPPALNRIVLYELHIGSFGCSGMGKNDGTFLSAIPRLDHLKDLGINVIELMPVNQDAHGHCWGYDPISLFAVHSEFGSPNDLKRFVNEAHLRGIAVIIDWVPNHMGPTSVLERFDGKHCDSSLGHYFYSDREKRKTDYGPRLDYQNREVRKMIKDSLLMWFDSYHIDGVRVDSTGTMRLLSNGATLVESWTLLRECTDMIKQKRKDCILIAEDLKNNRDINSICGFHSQWDASFFAVIFHSLTSPEDTDRNLKSISEVITKTFTKDAYSRVIYTENHDTIPSDRQKRLPKCIDPKNPTSKYAIKRSLIAAALTLTSLGMPMLLQGQELLETSCPTWPTPPTINWESDSICQNFLRAISRLVLLRTNANGMSKGLTGNNLHVCHVNNGAGVLVFHRFETGGAGDDVIVICNLKNAHYDKYRIGLPAEGVWWVAFDSDSALGGDEERTSIDAYPEPYDNMFWSTVLSVRAYSVIILTKL</sequence>
<dbReference type="InterPro" id="IPR013780">
    <property type="entry name" value="Glyco_hydro_b"/>
</dbReference>